<dbReference type="KEGG" id="otm:OSB_23370"/>
<reference evidence="1 2" key="1">
    <citation type="journal article" date="2015" name="Genome Announc.">
        <title>Closed Genome Sequence of Octadecabacter temperatus SB1, the First Mesophilic Species of the Genus Octadecabacter.</title>
        <authorList>
            <person name="Voget S."/>
            <person name="Billerbeck S."/>
            <person name="Simon M."/>
            <person name="Daniel R."/>
        </authorList>
    </citation>
    <scope>NUCLEOTIDE SEQUENCE [LARGE SCALE GENOMIC DNA]</scope>
    <source>
        <strain evidence="1 2">SB1</strain>
    </source>
</reference>
<keyword evidence="2" id="KW-1185">Reference proteome</keyword>
<dbReference type="Proteomes" id="UP000067444">
    <property type="component" value="Chromosome"/>
</dbReference>
<evidence type="ECO:0000313" key="1">
    <source>
        <dbReference type="EMBL" id="AKS46873.1"/>
    </source>
</evidence>
<evidence type="ECO:0000313" key="2">
    <source>
        <dbReference type="Proteomes" id="UP000067444"/>
    </source>
</evidence>
<name>A0A0K0Y7C9_9RHOB</name>
<dbReference type="RefSeq" id="WP_049835140.1">
    <property type="nucleotide sequence ID" value="NZ_CP012160.1"/>
</dbReference>
<sequence length="165" mass="19194">MRIMNSLLWSSILMISIQVERVFADTQNTEETQYSNLMRLHLDESEIAARWQELPPHLAHFIVQYQGNRSCDPEESEAIRYREGRIEIRNEYFFIGRLTHVLNDGSICLSGLPVPLDGSWQNELRELDQFENGLFVCRPNGLISHSESIFARCYFIGPEGRQTFP</sequence>
<dbReference type="STRING" id="1458307.OSB_23370"/>
<gene>
    <name evidence="1" type="ORF">OSB_23370</name>
</gene>
<accession>A0A0K0Y7C9</accession>
<dbReference type="AlphaFoldDB" id="A0A0K0Y7C9"/>
<proteinExistence type="predicted"/>
<protein>
    <submittedName>
        <fullName evidence="1">Uncharacterized protein</fullName>
    </submittedName>
</protein>
<dbReference type="EMBL" id="CP012160">
    <property type="protein sequence ID" value="AKS46873.1"/>
    <property type="molecule type" value="Genomic_DNA"/>
</dbReference>
<organism evidence="1 2">
    <name type="scientific">Octadecabacter temperatus</name>
    <dbReference type="NCBI Taxonomy" id="1458307"/>
    <lineage>
        <taxon>Bacteria</taxon>
        <taxon>Pseudomonadati</taxon>
        <taxon>Pseudomonadota</taxon>
        <taxon>Alphaproteobacteria</taxon>
        <taxon>Rhodobacterales</taxon>
        <taxon>Roseobacteraceae</taxon>
        <taxon>Octadecabacter</taxon>
    </lineage>
</organism>